<evidence type="ECO:0000313" key="1">
    <source>
        <dbReference type="EMBL" id="KHJ93410.1"/>
    </source>
</evidence>
<gene>
    <name evidence="1" type="ORF">OESDEN_06682</name>
</gene>
<accession>A0A0B1TDG4</accession>
<name>A0A0B1TDG4_OESDE</name>
<evidence type="ECO:0000313" key="2">
    <source>
        <dbReference type="Proteomes" id="UP000053660"/>
    </source>
</evidence>
<reference evidence="1 2" key="1">
    <citation type="submission" date="2014-03" db="EMBL/GenBank/DDBJ databases">
        <title>Draft genome of the hookworm Oesophagostomum dentatum.</title>
        <authorList>
            <person name="Mitreva M."/>
        </authorList>
    </citation>
    <scope>NUCLEOTIDE SEQUENCE [LARGE SCALE GENOMIC DNA]</scope>
    <source>
        <strain evidence="1 2">OD-Hann</strain>
    </source>
</reference>
<dbReference type="AlphaFoldDB" id="A0A0B1TDG4"/>
<keyword evidence="2" id="KW-1185">Reference proteome</keyword>
<proteinExistence type="predicted"/>
<dbReference type="OrthoDB" id="5819656at2759"/>
<organism evidence="1 2">
    <name type="scientific">Oesophagostomum dentatum</name>
    <name type="common">Nodular worm</name>
    <dbReference type="NCBI Taxonomy" id="61180"/>
    <lineage>
        <taxon>Eukaryota</taxon>
        <taxon>Metazoa</taxon>
        <taxon>Ecdysozoa</taxon>
        <taxon>Nematoda</taxon>
        <taxon>Chromadorea</taxon>
        <taxon>Rhabditida</taxon>
        <taxon>Rhabditina</taxon>
        <taxon>Rhabditomorpha</taxon>
        <taxon>Strongyloidea</taxon>
        <taxon>Strongylidae</taxon>
        <taxon>Oesophagostomum</taxon>
    </lineage>
</organism>
<dbReference type="Proteomes" id="UP000053660">
    <property type="component" value="Unassembled WGS sequence"/>
</dbReference>
<dbReference type="EMBL" id="KN550785">
    <property type="protein sequence ID" value="KHJ93410.1"/>
    <property type="molecule type" value="Genomic_DNA"/>
</dbReference>
<sequence length="250" mass="27866">MTEQEMTLICSAVAYMEACITISESSYKSFRCPNLRELKPCAPGRVAITVIDNPYLVSFFIPISVAYPKGTIILELAGNPLLPWTVVDNLRQHCRHACRFPRRNTCILEARDYMHKELVSTCAGKSVIKPLKGYVLVVSSKYVSEREMNALCAQAVSMQICIVITESKFKSLRCPHLKELRPCKPGQPAISIVNNLYFTTLTIPRMIVFPPGALIFEVAGNPHLSSEIIKILLTICPNCHITSNLGTFAF</sequence>
<protein>
    <submittedName>
        <fullName evidence="1">Uncharacterized protein</fullName>
    </submittedName>
</protein>